<protein>
    <submittedName>
        <fullName evidence="1">Uncharacterized protein</fullName>
    </submittedName>
</protein>
<dbReference type="RefSeq" id="WP_268618832.1">
    <property type="nucleotide sequence ID" value="NZ_JAMDMX010000258.1"/>
</dbReference>
<evidence type="ECO:0000313" key="1">
    <source>
        <dbReference type="EMBL" id="MCY9698413.1"/>
    </source>
</evidence>
<proteinExistence type="predicted"/>
<accession>A0ABT4GQB5</accession>
<evidence type="ECO:0000313" key="2">
    <source>
        <dbReference type="Proteomes" id="UP001527099"/>
    </source>
</evidence>
<name>A0ABT4GQB5_9BACL</name>
<keyword evidence="2" id="KW-1185">Reference proteome</keyword>
<sequence>MSTFVFKTNQESDDFCKRIAGSMVELFCISREEAIRRINNQWRGVDLTGDMVELITHELPNDWAYIIYYGHGSRWWKRKDDPTLKPIPFP</sequence>
<dbReference type="EMBL" id="JAMDMX010000258">
    <property type="protein sequence ID" value="MCY9698413.1"/>
    <property type="molecule type" value="Genomic_DNA"/>
</dbReference>
<dbReference type="Proteomes" id="UP001527099">
    <property type="component" value="Unassembled WGS sequence"/>
</dbReference>
<reference evidence="1 2" key="1">
    <citation type="submission" date="2022-05" db="EMBL/GenBank/DDBJ databases">
        <title>Genome Sequencing of Bee-Associated Microbes.</title>
        <authorList>
            <person name="Dunlap C."/>
        </authorList>
    </citation>
    <scope>NUCLEOTIDE SEQUENCE [LARGE SCALE GENOMIC DNA]</scope>
    <source>
        <strain evidence="1 2">NRRL B-14421</strain>
    </source>
</reference>
<organism evidence="1 2">
    <name type="scientific">Paenibacillus alginolyticus</name>
    <dbReference type="NCBI Taxonomy" id="59839"/>
    <lineage>
        <taxon>Bacteria</taxon>
        <taxon>Bacillati</taxon>
        <taxon>Bacillota</taxon>
        <taxon>Bacilli</taxon>
        <taxon>Bacillales</taxon>
        <taxon>Paenibacillaceae</taxon>
        <taxon>Paenibacillus</taxon>
    </lineage>
</organism>
<comment type="caution">
    <text evidence="1">The sequence shown here is derived from an EMBL/GenBank/DDBJ whole genome shotgun (WGS) entry which is preliminary data.</text>
</comment>
<gene>
    <name evidence="1" type="ORF">M5X19_37105</name>
</gene>